<dbReference type="SUPFAM" id="SSF56112">
    <property type="entry name" value="Protein kinase-like (PK-like)"/>
    <property type="match status" value="1"/>
</dbReference>
<comment type="catalytic activity">
    <reaction evidence="7">
        <text>L-threonyl-[protein] + ATP = O-phospho-L-threonyl-[protein] + ADP + H(+)</text>
        <dbReference type="Rhea" id="RHEA:46608"/>
        <dbReference type="Rhea" id="RHEA-COMP:11060"/>
        <dbReference type="Rhea" id="RHEA-COMP:11605"/>
        <dbReference type="ChEBI" id="CHEBI:15378"/>
        <dbReference type="ChEBI" id="CHEBI:30013"/>
        <dbReference type="ChEBI" id="CHEBI:30616"/>
        <dbReference type="ChEBI" id="CHEBI:61977"/>
        <dbReference type="ChEBI" id="CHEBI:456216"/>
        <dbReference type="EC" id="2.7.11.1"/>
    </reaction>
</comment>
<dbReference type="AlphaFoldDB" id="A0AAP0IJQ3"/>
<keyword evidence="10" id="KW-1185">Reference proteome</keyword>
<dbReference type="GO" id="GO:0004674">
    <property type="term" value="F:protein serine/threonine kinase activity"/>
    <property type="evidence" value="ECO:0007669"/>
    <property type="project" value="UniProtKB-KW"/>
</dbReference>
<dbReference type="InterPro" id="IPR051420">
    <property type="entry name" value="Ser_Thr_Kinases_DiverseReg"/>
</dbReference>
<evidence type="ECO:0000256" key="2">
    <source>
        <dbReference type="ARBA" id="ARBA00022527"/>
    </source>
</evidence>
<evidence type="ECO:0000256" key="7">
    <source>
        <dbReference type="ARBA" id="ARBA00047899"/>
    </source>
</evidence>
<organism evidence="9 10">
    <name type="scientific">Stephania japonica</name>
    <dbReference type="NCBI Taxonomy" id="461633"/>
    <lineage>
        <taxon>Eukaryota</taxon>
        <taxon>Viridiplantae</taxon>
        <taxon>Streptophyta</taxon>
        <taxon>Embryophyta</taxon>
        <taxon>Tracheophyta</taxon>
        <taxon>Spermatophyta</taxon>
        <taxon>Magnoliopsida</taxon>
        <taxon>Ranunculales</taxon>
        <taxon>Menispermaceae</taxon>
        <taxon>Menispermoideae</taxon>
        <taxon>Cissampelideae</taxon>
        <taxon>Stephania</taxon>
    </lineage>
</organism>
<keyword evidence="5" id="KW-0418">Kinase</keyword>
<comment type="caution">
    <text evidence="9">The sequence shown here is derived from an EMBL/GenBank/DDBJ whole genome shotgun (WGS) entry which is preliminary data.</text>
</comment>
<accession>A0AAP0IJQ3</accession>
<evidence type="ECO:0000256" key="3">
    <source>
        <dbReference type="ARBA" id="ARBA00022679"/>
    </source>
</evidence>
<evidence type="ECO:0000313" key="9">
    <source>
        <dbReference type="EMBL" id="KAK9116811.1"/>
    </source>
</evidence>
<dbReference type="EMBL" id="JBBNAE010000006">
    <property type="protein sequence ID" value="KAK9116811.1"/>
    <property type="molecule type" value="Genomic_DNA"/>
</dbReference>
<dbReference type="GO" id="GO:0005524">
    <property type="term" value="F:ATP binding"/>
    <property type="evidence" value="ECO:0007669"/>
    <property type="project" value="UniProtKB-KW"/>
</dbReference>
<proteinExistence type="predicted"/>
<evidence type="ECO:0000256" key="4">
    <source>
        <dbReference type="ARBA" id="ARBA00022741"/>
    </source>
</evidence>
<dbReference type="Gene3D" id="1.10.510.10">
    <property type="entry name" value="Transferase(Phosphotransferase) domain 1"/>
    <property type="match status" value="1"/>
</dbReference>
<evidence type="ECO:0000256" key="6">
    <source>
        <dbReference type="ARBA" id="ARBA00022840"/>
    </source>
</evidence>
<dbReference type="Proteomes" id="UP001417504">
    <property type="component" value="Unassembled WGS sequence"/>
</dbReference>
<dbReference type="PANTHER" id="PTHR48005:SF16">
    <property type="entry name" value="MDIS1-INTERACTING RECEPTOR LIKE KINASE 2-LIKE ISOFORM X1"/>
    <property type="match status" value="1"/>
</dbReference>
<protein>
    <recommendedName>
        <fullName evidence="1">non-specific serine/threonine protein kinase</fullName>
        <ecNumber evidence="1">2.7.11.1</ecNumber>
    </recommendedName>
</protein>
<name>A0AAP0IJQ3_9MAGN</name>
<evidence type="ECO:0000256" key="8">
    <source>
        <dbReference type="ARBA" id="ARBA00048679"/>
    </source>
</evidence>
<keyword evidence="3" id="KW-0808">Transferase</keyword>
<evidence type="ECO:0000313" key="10">
    <source>
        <dbReference type="Proteomes" id="UP001417504"/>
    </source>
</evidence>
<comment type="catalytic activity">
    <reaction evidence="8">
        <text>L-seryl-[protein] + ATP = O-phospho-L-seryl-[protein] + ADP + H(+)</text>
        <dbReference type="Rhea" id="RHEA:17989"/>
        <dbReference type="Rhea" id="RHEA-COMP:9863"/>
        <dbReference type="Rhea" id="RHEA-COMP:11604"/>
        <dbReference type="ChEBI" id="CHEBI:15378"/>
        <dbReference type="ChEBI" id="CHEBI:29999"/>
        <dbReference type="ChEBI" id="CHEBI:30616"/>
        <dbReference type="ChEBI" id="CHEBI:83421"/>
        <dbReference type="ChEBI" id="CHEBI:456216"/>
        <dbReference type="EC" id="2.7.11.1"/>
    </reaction>
</comment>
<evidence type="ECO:0000256" key="1">
    <source>
        <dbReference type="ARBA" id="ARBA00012513"/>
    </source>
</evidence>
<dbReference type="InterPro" id="IPR011009">
    <property type="entry name" value="Kinase-like_dom_sf"/>
</dbReference>
<reference evidence="9 10" key="1">
    <citation type="submission" date="2024-01" db="EMBL/GenBank/DDBJ databases">
        <title>Genome assemblies of Stephania.</title>
        <authorList>
            <person name="Yang L."/>
        </authorList>
    </citation>
    <scope>NUCLEOTIDE SEQUENCE [LARGE SCALE GENOMIC DNA]</scope>
    <source>
        <strain evidence="9">QJT</strain>
        <tissue evidence="9">Leaf</tissue>
    </source>
</reference>
<sequence>MVVTEKCDVYSFGVVALELVLGKHPADLLSLLSSSTYHNIKLKDVIDPRVPLLTDQQSAQSVASVETSLAKRQGFGRSVRFRDAAMTHFINLSNKLVNYNAGCTASLRRVQGMCLHELSSGRGLSCDFEQLRKKEIGVAAPRGAAGLGEKTAAPPPNMGGGGFSHPIMVKKKGVAIAN</sequence>
<keyword evidence="4" id="KW-0547">Nucleotide-binding</keyword>
<keyword evidence="2" id="KW-0723">Serine/threonine-protein kinase</keyword>
<keyword evidence="6" id="KW-0067">ATP-binding</keyword>
<gene>
    <name evidence="9" type="ORF">Sjap_015758</name>
</gene>
<dbReference type="EC" id="2.7.11.1" evidence="1"/>
<dbReference type="PANTHER" id="PTHR48005">
    <property type="entry name" value="LEUCINE RICH REPEAT KINASE 2"/>
    <property type="match status" value="1"/>
</dbReference>
<evidence type="ECO:0000256" key="5">
    <source>
        <dbReference type="ARBA" id="ARBA00022777"/>
    </source>
</evidence>